<organism evidence="2 3">
    <name type="scientific">Streptomyces triticirhizae</name>
    <dbReference type="NCBI Taxonomy" id="2483353"/>
    <lineage>
        <taxon>Bacteria</taxon>
        <taxon>Bacillati</taxon>
        <taxon>Actinomycetota</taxon>
        <taxon>Actinomycetes</taxon>
        <taxon>Kitasatosporales</taxon>
        <taxon>Streptomycetaceae</taxon>
        <taxon>Streptomyces</taxon>
    </lineage>
</organism>
<evidence type="ECO:0000313" key="3">
    <source>
        <dbReference type="Proteomes" id="UP000278673"/>
    </source>
</evidence>
<evidence type="ECO:0000313" key="2">
    <source>
        <dbReference type="EMBL" id="RMI36213.1"/>
    </source>
</evidence>
<comment type="caution">
    <text evidence="2">The sequence shown here is derived from an EMBL/GenBank/DDBJ whole genome shotgun (WGS) entry which is preliminary data.</text>
</comment>
<name>A0A3M2LI49_9ACTN</name>
<dbReference type="AlphaFoldDB" id="A0A3M2LI49"/>
<keyword evidence="3" id="KW-1185">Reference proteome</keyword>
<feature type="compositionally biased region" description="Polar residues" evidence="1">
    <location>
        <begin position="144"/>
        <end position="156"/>
    </location>
</feature>
<feature type="region of interest" description="Disordered" evidence="1">
    <location>
        <begin position="144"/>
        <end position="187"/>
    </location>
</feature>
<feature type="compositionally biased region" description="Basic and acidic residues" evidence="1">
    <location>
        <begin position="14"/>
        <end position="27"/>
    </location>
</feature>
<reference evidence="2 3" key="1">
    <citation type="submission" date="2018-10" db="EMBL/GenBank/DDBJ databases">
        <title>Isolation, diversity and antifungal activity of actinobacteria from wheat.</title>
        <authorList>
            <person name="Han C."/>
        </authorList>
    </citation>
    <scope>NUCLEOTIDE SEQUENCE [LARGE SCALE GENOMIC DNA]</scope>
    <source>
        <strain evidence="2 3">NEAU-YY642</strain>
    </source>
</reference>
<dbReference type="EMBL" id="RFFJ01000151">
    <property type="protein sequence ID" value="RMI36213.1"/>
    <property type="molecule type" value="Genomic_DNA"/>
</dbReference>
<accession>A0A3M2LI49</accession>
<feature type="region of interest" description="Disordered" evidence="1">
    <location>
        <begin position="1"/>
        <end position="39"/>
    </location>
</feature>
<protein>
    <submittedName>
        <fullName evidence="2">Uncharacterized protein</fullName>
    </submittedName>
</protein>
<proteinExistence type="predicted"/>
<dbReference type="Proteomes" id="UP000278673">
    <property type="component" value="Unassembled WGS sequence"/>
</dbReference>
<gene>
    <name evidence="2" type="ORF">EBN88_22100</name>
</gene>
<sequence length="187" mass="19152">MTDGRPTGARAARKRADARRSSVRDTFPHTPGNEVLGTTPDDRRYLGLTRGGGYAEHAGAADQLGVASAGFALAASAAHGVARLDGEDVPARTFAQDLLGVAPFGAGFRAGGFIENMGTSFAADALSSIGLIDTLMSTFQNMNTPQAQATPDSENQAAGPALMEGFDSAWQAPTATSERLVSAHGGS</sequence>
<evidence type="ECO:0000256" key="1">
    <source>
        <dbReference type="SAM" id="MobiDB-lite"/>
    </source>
</evidence>